<dbReference type="Proteomes" id="UP000053257">
    <property type="component" value="Unassembled WGS sequence"/>
</dbReference>
<dbReference type="InterPro" id="IPR050309">
    <property type="entry name" value="Type-B_Carboxylest/Lipase"/>
</dbReference>
<dbReference type="Gene3D" id="3.40.50.1820">
    <property type="entry name" value="alpha/beta hydrolase"/>
    <property type="match status" value="1"/>
</dbReference>
<dbReference type="InterPro" id="IPR029058">
    <property type="entry name" value="AB_hydrolase_fold"/>
</dbReference>
<dbReference type="OrthoDB" id="408631at2759"/>
<dbReference type="InterPro" id="IPR002018">
    <property type="entry name" value="CarbesteraseB"/>
</dbReference>
<dbReference type="EMBL" id="KN840658">
    <property type="protein sequence ID" value="KIP02703.1"/>
    <property type="molecule type" value="Genomic_DNA"/>
</dbReference>
<dbReference type="ESTHER" id="phlgi-a0a0c3pc91">
    <property type="family name" value="Fungal_carboxylesterase_lipase"/>
</dbReference>
<protein>
    <recommendedName>
        <fullName evidence="1">Carboxylesterase type B domain-containing protein</fullName>
    </recommendedName>
</protein>
<dbReference type="InterPro" id="IPR019819">
    <property type="entry name" value="Carboxylesterase_B_CS"/>
</dbReference>
<dbReference type="STRING" id="745531.A0A0C3PC91"/>
<evidence type="ECO:0000259" key="1">
    <source>
        <dbReference type="Pfam" id="PF00135"/>
    </source>
</evidence>
<name>A0A0C3PC91_PHLG1</name>
<dbReference type="Pfam" id="PF00135">
    <property type="entry name" value="COesterase"/>
    <property type="match status" value="1"/>
</dbReference>
<dbReference type="AlphaFoldDB" id="A0A0C3PC91"/>
<dbReference type="SUPFAM" id="SSF53474">
    <property type="entry name" value="alpha/beta-Hydrolases"/>
    <property type="match status" value="1"/>
</dbReference>
<dbReference type="PROSITE" id="PS00941">
    <property type="entry name" value="CARBOXYLESTERASE_B_2"/>
    <property type="match status" value="1"/>
</dbReference>
<gene>
    <name evidence="2" type="ORF">PHLGIDRAFT_78736</name>
</gene>
<proteinExistence type="predicted"/>
<dbReference type="PANTHER" id="PTHR11559">
    <property type="entry name" value="CARBOXYLESTERASE"/>
    <property type="match status" value="1"/>
</dbReference>
<dbReference type="HOGENOM" id="CLU_006586_10_6_1"/>
<evidence type="ECO:0000313" key="2">
    <source>
        <dbReference type="EMBL" id="KIP02703.1"/>
    </source>
</evidence>
<reference evidence="2 3" key="1">
    <citation type="journal article" date="2014" name="PLoS Genet.">
        <title>Analysis of the Phlebiopsis gigantea genome, transcriptome and secretome provides insight into its pioneer colonization strategies of wood.</title>
        <authorList>
            <person name="Hori C."/>
            <person name="Ishida T."/>
            <person name="Igarashi K."/>
            <person name="Samejima M."/>
            <person name="Suzuki H."/>
            <person name="Master E."/>
            <person name="Ferreira P."/>
            <person name="Ruiz-Duenas F.J."/>
            <person name="Held B."/>
            <person name="Canessa P."/>
            <person name="Larrondo L.F."/>
            <person name="Schmoll M."/>
            <person name="Druzhinina I.S."/>
            <person name="Kubicek C.P."/>
            <person name="Gaskell J.A."/>
            <person name="Kersten P."/>
            <person name="St John F."/>
            <person name="Glasner J."/>
            <person name="Sabat G."/>
            <person name="Splinter BonDurant S."/>
            <person name="Syed K."/>
            <person name="Yadav J."/>
            <person name="Mgbeahuruike A.C."/>
            <person name="Kovalchuk A."/>
            <person name="Asiegbu F.O."/>
            <person name="Lackner G."/>
            <person name="Hoffmeister D."/>
            <person name="Rencoret J."/>
            <person name="Gutierrez A."/>
            <person name="Sun H."/>
            <person name="Lindquist E."/>
            <person name="Barry K."/>
            <person name="Riley R."/>
            <person name="Grigoriev I.V."/>
            <person name="Henrissat B."/>
            <person name="Kues U."/>
            <person name="Berka R.M."/>
            <person name="Martinez A.T."/>
            <person name="Covert S.F."/>
            <person name="Blanchette R.A."/>
            <person name="Cullen D."/>
        </authorList>
    </citation>
    <scope>NUCLEOTIDE SEQUENCE [LARGE SCALE GENOMIC DNA]</scope>
    <source>
        <strain evidence="2 3">11061_1 CR5-6</strain>
    </source>
</reference>
<feature type="domain" description="Carboxylesterase type B" evidence="1">
    <location>
        <begin position="10"/>
        <end position="436"/>
    </location>
</feature>
<evidence type="ECO:0000313" key="3">
    <source>
        <dbReference type="Proteomes" id="UP000053257"/>
    </source>
</evidence>
<organism evidence="2 3">
    <name type="scientific">Phlebiopsis gigantea (strain 11061_1 CR5-6)</name>
    <name type="common">White-rot fungus</name>
    <name type="synonym">Peniophora gigantea</name>
    <dbReference type="NCBI Taxonomy" id="745531"/>
    <lineage>
        <taxon>Eukaryota</taxon>
        <taxon>Fungi</taxon>
        <taxon>Dikarya</taxon>
        <taxon>Basidiomycota</taxon>
        <taxon>Agaricomycotina</taxon>
        <taxon>Agaricomycetes</taxon>
        <taxon>Polyporales</taxon>
        <taxon>Phanerochaetaceae</taxon>
        <taxon>Phlebiopsis</taxon>
    </lineage>
</organism>
<sequence>MQYVSAQLDNGTFWGTNSGAIKRFLGIPYAQPPIGNLRFRPPLPSDPYSGTYDSGFFSVSCPQQVPPLNIPIGFEALTQSFVASYASTQVGPWGEDCLTINIWTPANITAGMKLPVIAYIFGGGFEAGSTSAYDPTAIIERSVEIGDPVMFVSMNYRVSAFGFLSGKEVAEAGVGNIGLQDQRLALRWIQKYISAFNGDPSKVTLWGESSGAISIAQQMLTNGGNTEGLFHAAFMNSGSPIPVGDFTHGQKYYDELVQATGCANETDTLQCLREVPYLALKAAIDATPHILSYQSLNLAWLPRADGDFVTDDPQKSVLNGSVANIPFVTGDLDDEGTLFALYSLNLTADVEAQDYIHSNYLHNATAEQIEKLMELYPQDPVQGSPFDTGANNVLTPEYKRIAAVAGDLVFTGPRRFFLQQRADQQNAWSFCASESSSLTAPQYHGSDGPEFFAPGGQMIDYLVNFVNHFDPNGQNLTAWPKYTTATPTLLTLDDGPIPLTLTNDTFRQEAMAYLVELGLQHPL</sequence>
<accession>A0A0C3PC91</accession>
<keyword evidence="3" id="KW-1185">Reference proteome</keyword>